<dbReference type="Proteomes" id="UP000555448">
    <property type="component" value="Unassembled WGS sequence"/>
</dbReference>
<keyword evidence="1" id="KW-0812">Transmembrane</keyword>
<evidence type="ECO:0000313" key="3">
    <source>
        <dbReference type="Proteomes" id="UP000555448"/>
    </source>
</evidence>
<feature type="transmembrane region" description="Helical" evidence="1">
    <location>
        <begin position="51"/>
        <end position="69"/>
    </location>
</feature>
<reference evidence="2 3" key="1">
    <citation type="submission" date="2020-08" db="EMBL/GenBank/DDBJ databases">
        <title>Functional genomics of gut bacteria from endangered species of beetles.</title>
        <authorList>
            <person name="Carlos-Shanley C."/>
        </authorList>
    </citation>
    <scope>NUCLEOTIDE SEQUENCE [LARGE SCALE GENOMIC DNA]</scope>
    <source>
        <strain evidence="2 3">S00245</strain>
    </source>
</reference>
<proteinExistence type="predicted"/>
<name>A0A7W7K6K4_9SPHN</name>
<accession>A0A7W7K6K4</accession>
<evidence type="ECO:0000256" key="1">
    <source>
        <dbReference type="SAM" id="Phobius"/>
    </source>
</evidence>
<dbReference type="RefSeq" id="WP_184242465.1">
    <property type="nucleotide sequence ID" value="NZ_JACHLR010000002.1"/>
</dbReference>
<evidence type="ECO:0000313" key="2">
    <source>
        <dbReference type="EMBL" id="MBB4857185.1"/>
    </source>
</evidence>
<keyword evidence="1" id="KW-1133">Transmembrane helix</keyword>
<keyword evidence="3" id="KW-1185">Reference proteome</keyword>
<gene>
    <name evidence="2" type="ORF">HNO88_000492</name>
</gene>
<dbReference type="EMBL" id="JACHLR010000002">
    <property type="protein sequence ID" value="MBB4857185.1"/>
    <property type="molecule type" value="Genomic_DNA"/>
</dbReference>
<comment type="caution">
    <text evidence="2">The sequence shown here is derived from an EMBL/GenBank/DDBJ whole genome shotgun (WGS) entry which is preliminary data.</text>
</comment>
<sequence>MVIAEADMQRFCSRALAALFFLAMEAVTNWLLLSAAESFIRWDWAVIHDAALGRAIWLLFIAIGAKAAMRRAMEIANRHIRKTANAQPSPTA</sequence>
<dbReference type="AlphaFoldDB" id="A0A7W7K6K4"/>
<keyword evidence="1" id="KW-0472">Membrane</keyword>
<protein>
    <submittedName>
        <fullName evidence="2">Uncharacterized protein</fullName>
    </submittedName>
</protein>
<organism evidence="2 3">
    <name type="scientific">Novosphingobium chloroacetimidivorans</name>
    <dbReference type="NCBI Taxonomy" id="1428314"/>
    <lineage>
        <taxon>Bacteria</taxon>
        <taxon>Pseudomonadati</taxon>
        <taxon>Pseudomonadota</taxon>
        <taxon>Alphaproteobacteria</taxon>
        <taxon>Sphingomonadales</taxon>
        <taxon>Sphingomonadaceae</taxon>
        <taxon>Novosphingobium</taxon>
    </lineage>
</organism>